<accession>A0A9D1KS28</accession>
<comment type="caution">
    <text evidence="1">The sequence shown here is derived from an EMBL/GenBank/DDBJ whole genome shotgun (WGS) entry which is preliminary data.</text>
</comment>
<evidence type="ECO:0008006" key="3">
    <source>
        <dbReference type="Google" id="ProtNLM"/>
    </source>
</evidence>
<dbReference type="AlphaFoldDB" id="A0A9D1KS28"/>
<dbReference type="Proteomes" id="UP000824160">
    <property type="component" value="Unassembled WGS sequence"/>
</dbReference>
<name>A0A9D1KS28_9FIRM</name>
<protein>
    <recommendedName>
        <fullName evidence="3">PRC-barrel domain-containing protein</fullName>
    </recommendedName>
</protein>
<organism evidence="1 2">
    <name type="scientific">Candidatus Faecivivens stercoripullorum</name>
    <dbReference type="NCBI Taxonomy" id="2840805"/>
    <lineage>
        <taxon>Bacteria</taxon>
        <taxon>Bacillati</taxon>
        <taxon>Bacillota</taxon>
        <taxon>Clostridia</taxon>
        <taxon>Eubacteriales</taxon>
        <taxon>Oscillospiraceae</taxon>
        <taxon>Oscillospiraceae incertae sedis</taxon>
        <taxon>Candidatus Faecivivens</taxon>
    </lineage>
</organism>
<proteinExistence type="predicted"/>
<dbReference type="EMBL" id="DVLW01000017">
    <property type="protein sequence ID" value="HIT93642.1"/>
    <property type="molecule type" value="Genomic_DNA"/>
</dbReference>
<gene>
    <name evidence="1" type="ORF">IAC43_00500</name>
</gene>
<reference evidence="1" key="2">
    <citation type="journal article" date="2021" name="PeerJ">
        <title>Extensive microbial diversity within the chicken gut microbiome revealed by metagenomics and culture.</title>
        <authorList>
            <person name="Gilroy R."/>
            <person name="Ravi A."/>
            <person name="Getino M."/>
            <person name="Pursley I."/>
            <person name="Horton D.L."/>
            <person name="Alikhan N.F."/>
            <person name="Baker D."/>
            <person name="Gharbi K."/>
            <person name="Hall N."/>
            <person name="Watson M."/>
            <person name="Adriaenssens E.M."/>
            <person name="Foster-Nyarko E."/>
            <person name="Jarju S."/>
            <person name="Secka A."/>
            <person name="Antonio M."/>
            <person name="Oren A."/>
            <person name="Chaudhuri R.R."/>
            <person name="La Ragione R."/>
            <person name="Hildebrand F."/>
            <person name="Pallen M.J."/>
        </authorList>
    </citation>
    <scope>NUCLEOTIDE SEQUENCE</scope>
    <source>
        <strain evidence="1">ChiBcec7-5410</strain>
    </source>
</reference>
<sequence>MELRSGGLFKKDILCIDDGRCLGRADELLLEYRTADIHHNEAHPGTYQPGTAQVQALVVRGRPRLFGLLGREPDLLIDWSDVLVIGEDAILIHGRGREVDGGGGLFGTHPFREQFAEKLPHS</sequence>
<reference evidence="1" key="1">
    <citation type="submission" date="2020-10" db="EMBL/GenBank/DDBJ databases">
        <authorList>
            <person name="Gilroy R."/>
        </authorList>
    </citation>
    <scope>NUCLEOTIDE SEQUENCE</scope>
    <source>
        <strain evidence="1">ChiBcec7-5410</strain>
    </source>
</reference>
<evidence type="ECO:0000313" key="2">
    <source>
        <dbReference type="Proteomes" id="UP000824160"/>
    </source>
</evidence>
<evidence type="ECO:0000313" key="1">
    <source>
        <dbReference type="EMBL" id="HIT93642.1"/>
    </source>
</evidence>